<keyword evidence="2" id="KW-1133">Transmembrane helix</keyword>
<dbReference type="OrthoDB" id="5421765at2759"/>
<name>A0A0B4FGT1_METAF</name>
<feature type="transmembrane region" description="Helical" evidence="2">
    <location>
        <begin position="12"/>
        <end position="31"/>
    </location>
</feature>
<proteinExistence type="predicted"/>
<sequence length="329" mass="37217">MSSTSIRDGGIGAAVGVIIGILLGAAFVWFYSAKLRQDRPGEPVIYLSEPPPPIQYQTIKFIPEIMKTMEHFHLCRKDGPDLRKALGMTCAGFSMHTRNYYHTDKLPKVPESFDENLRRLFLGEELTRALKELILNPKTRYHALTHLQVRVVLSNLDIHTIGPLSLLPLFVTEFFKCLPLKTCSYTEQSKIDGLMTLAFWRKLTVYSMARDKGLLPGPIEPPEIIDMQVNRLFSALADVLDPFAKDKEEGETTHREALKRQLSFAVKFGYEIFSHGIEYQYQWQPEPSKDGIVVVPGLAELANDGASPHANPKVMEGTPEIRIPRLDPW</sequence>
<feature type="non-terminal residue" evidence="3">
    <location>
        <position position="1"/>
    </location>
</feature>
<dbReference type="Proteomes" id="UP000031186">
    <property type="component" value="Unassembled WGS sequence"/>
</dbReference>
<accession>A0A0B4FGT1</accession>
<organism evidence="3 4">
    <name type="scientific">Metarhizium anisopliae (strain ARSEF 549)</name>
    <dbReference type="NCBI Taxonomy" id="3151832"/>
    <lineage>
        <taxon>Eukaryota</taxon>
        <taxon>Fungi</taxon>
        <taxon>Dikarya</taxon>
        <taxon>Ascomycota</taxon>
        <taxon>Pezizomycotina</taxon>
        <taxon>Sordariomycetes</taxon>
        <taxon>Hypocreomycetidae</taxon>
        <taxon>Hypocreales</taxon>
        <taxon>Clavicipitaceae</taxon>
        <taxon>Metarhizium</taxon>
    </lineage>
</organism>
<comment type="caution">
    <text evidence="3">The sequence shown here is derived from an EMBL/GenBank/DDBJ whole genome shotgun (WGS) entry which is preliminary data.</text>
</comment>
<feature type="region of interest" description="Disordered" evidence="1">
    <location>
        <begin position="305"/>
        <end position="329"/>
    </location>
</feature>
<evidence type="ECO:0000256" key="2">
    <source>
        <dbReference type="SAM" id="Phobius"/>
    </source>
</evidence>
<dbReference type="AlphaFoldDB" id="A0A0B4FGT1"/>
<protein>
    <submittedName>
        <fullName evidence="3">Uncharacterized protein</fullName>
    </submittedName>
</protein>
<dbReference type="HOGENOM" id="CLU_039749_1_0_1"/>
<reference evidence="3 4" key="1">
    <citation type="journal article" date="2014" name="Proc. Natl. Acad. Sci. U.S.A.">
        <title>Trajectory and genomic determinants of fungal-pathogen speciation and host adaptation.</title>
        <authorList>
            <person name="Hu X."/>
            <person name="Xiao G."/>
            <person name="Zheng P."/>
            <person name="Shang Y."/>
            <person name="Su Y."/>
            <person name="Zhang X."/>
            <person name="Liu X."/>
            <person name="Zhan S."/>
            <person name="St Leger R.J."/>
            <person name="Wang C."/>
        </authorList>
    </citation>
    <scope>NUCLEOTIDE SEQUENCE [LARGE SCALE GENOMIC DNA]</scope>
    <source>
        <strain evidence="3 4">ARSEF 549</strain>
    </source>
</reference>
<keyword evidence="4" id="KW-1185">Reference proteome</keyword>
<gene>
    <name evidence="3" type="ORF">MAN_06032</name>
</gene>
<evidence type="ECO:0000313" key="3">
    <source>
        <dbReference type="EMBL" id="KID65021.1"/>
    </source>
</evidence>
<keyword evidence="2" id="KW-0812">Transmembrane</keyword>
<dbReference type="VEuPathDB" id="FungiDB:MAN_06032"/>
<evidence type="ECO:0000313" key="4">
    <source>
        <dbReference type="Proteomes" id="UP000031186"/>
    </source>
</evidence>
<evidence type="ECO:0000256" key="1">
    <source>
        <dbReference type="SAM" id="MobiDB-lite"/>
    </source>
</evidence>
<keyword evidence="2" id="KW-0472">Membrane</keyword>
<dbReference type="EMBL" id="AZNF01000007">
    <property type="protein sequence ID" value="KID65021.1"/>
    <property type="molecule type" value="Genomic_DNA"/>
</dbReference>